<proteinExistence type="predicted"/>
<evidence type="ECO:0000313" key="3">
    <source>
        <dbReference type="EMBL" id="MFD1542021.1"/>
    </source>
</evidence>
<protein>
    <submittedName>
        <fullName evidence="3">HpcH/HpaI aldolase/citrate lyase family protein</fullName>
    </submittedName>
</protein>
<dbReference type="PANTHER" id="PTHR30502:SF0">
    <property type="entry name" value="PHOSPHOENOLPYRUVATE CARBOXYLASE FAMILY PROTEIN"/>
    <property type="match status" value="1"/>
</dbReference>
<comment type="caution">
    <text evidence="3">The sequence shown here is derived from an EMBL/GenBank/DDBJ whole genome shotgun (WGS) entry which is preliminary data.</text>
</comment>
<dbReference type="GO" id="GO:0016829">
    <property type="term" value="F:lyase activity"/>
    <property type="evidence" value="ECO:0007669"/>
    <property type="project" value="UniProtKB-KW"/>
</dbReference>
<keyword evidence="1" id="KW-0479">Metal-binding</keyword>
<reference evidence="4" key="1">
    <citation type="journal article" date="2019" name="Int. J. Syst. Evol. Microbiol.">
        <title>The Global Catalogue of Microorganisms (GCM) 10K type strain sequencing project: providing services to taxonomists for standard genome sequencing and annotation.</title>
        <authorList>
            <consortium name="The Broad Institute Genomics Platform"/>
            <consortium name="The Broad Institute Genome Sequencing Center for Infectious Disease"/>
            <person name="Wu L."/>
            <person name="Ma J."/>
        </authorList>
    </citation>
    <scope>NUCLEOTIDE SEQUENCE [LARGE SCALE GENOMIC DNA]</scope>
    <source>
        <strain evidence="4">CGMCC 1.15399</strain>
    </source>
</reference>
<dbReference type="InterPro" id="IPR005000">
    <property type="entry name" value="Aldolase/citrate-lyase_domain"/>
</dbReference>
<dbReference type="Pfam" id="PF03328">
    <property type="entry name" value="HpcH_HpaI"/>
    <property type="match status" value="1"/>
</dbReference>
<dbReference type="PANTHER" id="PTHR30502">
    <property type="entry name" value="2-KETO-3-DEOXY-L-RHAMNONATE ALDOLASE"/>
    <property type="match status" value="1"/>
</dbReference>
<keyword evidence="3" id="KW-0456">Lyase</keyword>
<gene>
    <name evidence="3" type="ORF">ACFSJ0_33570</name>
</gene>
<keyword evidence="4" id="KW-1185">Reference proteome</keyword>
<accession>A0ABW4GIF4</accession>
<dbReference type="Proteomes" id="UP001597097">
    <property type="component" value="Unassembled WGS sequence"/>
</dbReference>
<evidence type="ECO:0000259" key="2">
    <source>
        <dbReference type="Pfam" id="PF03328"/>
    </source>
</evidence>
<name>A0ABW4GIF4_9ACTN</name>
<sequence>MRFAQRLRERERLAGFWQVTANPIATERLAGLGYDYLCLDLQHGLIDYAGYLACAVAADAGGSVMVARVATNDLTHIGRALDAGAQGVIVPLVDSAEEAAAAVHACRYAPIGGRSFGPFRSGLRIGPDPREADEAIACIVMIETLGGLEAIEEICRTPGLDGVYVGPADLALALGAPRPGAEVEGFTEALDRITAAAKAAGLACGIQCHSGSEAATRLASGFTFASVASDLTLLEEAARAALRACGAES</sequence>
<evidence type="ECO:0000256" key="1">
    <source>
        <dbReference type="ARBA" id="ARBA00022723"/>
    </source>
</evidence>
<dbReference type="InterPro" id="IPR050251">
    <property type="entry name" value="HpcH-HpaI_aldolase"/>
</dbReference>
<dbReference type="RefSeq" id="WP_219535365.1">
    <property type="nucleotide sequence ID" value="NZ_JAHKRM010000026.1"/>
</dbReference>
<dbReference type="EMBL" id="JBHUCM010000031">
    <property type="protein sequence ID" value="MFD1542021.1"/>
    <property type="molecule type" value="Genomic_DNA"/>
</dbReference>
<organism evidence="3 4">
    <name type="scientific">Nonomuraea guangzhouensis</name>
    <dbReference type="NCBI Taxonomy" id="1291555"/>
    <lineage>
        <taxon>Bacteria</taxon>
        <taxon>Bacillati</taxon>
        <taxon>Actinomycetota</taxon>
        <taxon>Actinomycetes</taxon>
        <taxon>Streptosporangiales</taxon>
        <taxon>Streptosporangiaceae</taxon>
        <taxon>Nonomuraea</taxon>
    </lineage>
</organism>
<feature type="domain" description="HpcH/HpaI aldolase/citrate lyase" evidence="2">
    <location>
        <begin position="15"/>
        <end position="235"/>
    </location>
</feature>
<evidence type="ECO:0000313" key="4">
    <source>
        <dbReference type="Proteomes" id="UP001597097"/>
    </source>
</evidence>